<dbReference type="OrthoDB" id="2130169at2759"/>
<evidence type="ECO:0000313" key="1">
    <source>
        <dbReference type="EMBL" id="EYE96872.1"/>
    </source>
</evidence>
<dbReference type="RefSeq" id="XP_040640560.1">
    <property type="nucleotide sequence ID" value="XM_040780068.1"/>
</dbReference>
<protein>
    <submittedName>
        <fullName evidence="1">Uncharacterized protein</fullName>
    </submittedName>
</protein>
<dbReference type="AlphaFoldDB" id="A0A017SIT6"/>
<gene>
    <name evidence="1" type="ORF">EURHEDRAFT_401290</name>
</gene>
<dbReference type="Proteomes" id="UP000019804">
    <property type="component" value="Unassembled WGS sequence"/>
</dbReference>
<accession>A0A017SIT6</accession>
<name>A0A017SIT6_ASPRC</name>
<dbReference type="STRING" id="1388766.A0A017SIT6"/>
<dbReference type="GeneID" id="63695192"/>
<proteinExistence type="predicted"/>
<dbReference type="EMBL" id="KK088417">
    <property type="protein sequence ID" value="EYE96872.1"/>
    <property type="molecule type" value="Genomic_DNA"/>
</dbReference>
<organism evidence="1 2">
    <name type="scientific">Aspergillus ruber (strain CBS 135680)</name>
    <dbReference type="NCBI Taxonomy" id="1388766"/>
    <lineage>
        <taxon>Eukaryota</taxon>
        <taxon>Fungi</taxon>
        <taxon>Dikarya</taxon>
        <taxon>Ascomycota</taxon>
        <taxon>Pezizomycotina</taxon>
        <taxon>Eurotiomycetes</taxon>
        <taxon>Eurotiomycetidae</taxon>
        <taxon>Eurotiales</taxon>
        <taxon>Aspergillaceae</taxon>
        <taxon>Aspergillus</taxon>
        <taxon>Aspergillus subgen. Aspergillus</taxon>
    </lineage>
</organism>
<reference evidence="2" key="1">
    <citation type="journal article" date="2014" name="Nat. Commun.">
        <title>Genomic adaptations of the halophilic Dead Sea filamentous fungus Eurotium rubrum.</title>
        <authorList>
            <person name="Kis-Papo T."/>
            <person name="Weig A.R."/>
            <person name="Riley R."/>
            <person name="Persoh D."/>
            <person name="Salamov A."/>
            <person name="Sun H."/>
            <person name="Lipzen A."/>
            <person name="Wasser S.P."/>
            <person name="Rambold G."/>
            <person name="Grigoriev I.V."/>
            <person name="Nevo E."/>
        </authorList>
    </citation>
    <scope>NUCLEOTIDE SEQUENCE [LARGE SCALE GENOMIC DNA]</scope>
    <source>
        <strain evidence="2">CBS 135680</strain>
    </source>
</reference>
<dbReference type="HOGENOM" id="CLU_1354353_0_0_1"/>
<evidence type="ECO:0000313" key="2">
    <source>
        <dbReference type="Proteomes" id="UP000019804"/>
    </source>
</evidence>
<keyword evidence="2" id="KW-1185">Reference proteome</keyword>
<sequence length="202" mass="22347">MIKGYSPERPGYWLHTGDTGILTYFDSDVWKVAGEPDDKVFNDWGKVEELVNLPAAAFHRNVDEIVLKTGTDHADRVKTAIACPPTIAGDNVLPIFIRTMVLEKDKNPIWPIPPVLSKGDRGELRRLLLTILSMKALLAVAPTGFSSFLTVNGVEFWAANAKCLSQAITLSLAVQPSFQTRKTDIISIPSNCWVVLWMAINL</sequence>